<comment type="caution">
    <text evidence="3">The sequence shown here is derived from an EMBL/GenBank/DDBJ whole genome shotgun (WGS) entry which is preliminary data.</text>
</comment>
<dbReference type="Proteomes" id="UP001241056">
    <property type="component" value="Unassembled WGS sequence"/>
</dbReference>
<dbReference type="SMART" id="SM00722">
    <property type="entry name" value="CASH"/>
    <property type="match status" value="2"/>
</dbReference>
<dbReference type="InterPro" id="IPR012334">
    <property type="entry name" value="Pectin_lyas_fold"/>
</dbReference>
<evidence type="ECO:0000313" key="3">
    <source>
        <dbReference type="EMBL" id="MDM7857602.1"/>
    </source>
</evidence>
<dbReference type="SMART" id="SM00710">
    <property type="entry name" value="PbH1"/>
    <property type="match status" value="10"/>
</dbReference>
<dbReference type="InterPro" id="IPR006633">
    <property type="entry name" value="Carb-bd_sugar_hydrolysis-dom"/>
</dbReference>
<feature type="chain" id="PRO_5046665677" evidence="1">
    <location>
        <begin position="25"/>
        <end position="460"/>
    </location>
</feature>
<dbReference type="InterPro" id="IPR026464">
    <property type="entry name" value="NosD_copper_fam"/>
</dbReference>
<feature type="domain" description="Carbohydrate-binding/sugar hydrolysis" evidence="2">
    <location>
        <begin position="219"/>
        <end position="393"/>
    </location>
</feature>
<gene>
    <name evidence="3" type="ORF">QEZ41_04840</name>
</gene>
<protein>
    <submittedName>
        <fullName evidence="3">Nitrous oxide reductase family maturation protein NosD</fullName>
    </submittedName>
</protein>
<dbReference type="InterPro" id="IPR007742">
    <property type="entry name" value="NosD_dom"/>
</dbReference>
<dbReference type="NCBIfam" id="TIGR03804">
    <property type="entry name" value="para_beta_helix"/>
    <property type="match status" value="2"/>
</dbReference>
<dbReference type="EMBL" id="JAUCDY010000004">
    <property type="protein sequence ID" value="MDM7857602.1"/>
    <property type="molecule type" value="Genomic_DNA"/>
</dbReference>
<name>A0ABT7SN37_9GAMM</name>
<sequence>MGVKRFIHTVICFVAFFATSMAIAAQVPDVPDVPEAANHLQLHAIQAAPEADTSLISITTLPIEQINEHVWRLPAGVYHGNFVIDVPIQLECAAGAIFNANGHKNAINIRAHDVTLKKCQIENWGSNLTNMEAGVFVERTARNANIVENSLKGQGFGLWVDATRDVSIIRNQVQGDDNLRTQDRGNGIHLFAVRDATIQGNEIWHVRDGIYIEASNDNIIDGNNLRDMRYGIHYMFSNRNHVTNNSTTRTRTGYALMQSRQLTVLNNRSDHDQNYGVLLNYIINSTIQNNYATDVQPGSGDGVHISGAEGKGLFIYNSLFNTVSGNSFVNSALGVHLTAGSEDNKIYDNAFINNQQQVKYVAIRYQEWSHEGRGNYWSDYLGWDRNDDGIGDVPYEPNDNVDRLLWTYPQVRLLMHSPSIELLRWVQRAFPVVKYPGVQDSYPLMRPPQRLPTASQGTQQ</sequence>
<dbReference type="InterPro" id="IPR011050">
    <property type="entry name" value="Pectin_lyase_fold/virulence"/>
</dbReference>
<accession>A0ABT7SN37</accession>
<evidence type="ECO:0000313" key="4">
    <source>
        <dbReference type="Proteomes" id="UP001241056"/>
    </source>
</evidence>
<keyword evidence="1" id="KW-0732">Signal</keyword>
<dbReference type="RefSeq" id="WP_289410258.1">
    <property type="nucleotide sequence ID" value="NZ_JAUCDY010000004.1"/>
</dbReference>
<dbReference type="Pfam" id="PF05048">
    <property type="entry name" value="NosD"/>
    <property type="match status" value="1"/>
</dbReference>
<dbReference type="NCBIfam" id="TIGR04247">
    <property type="entry name" value="NosD_copper_fam"/>
    <property type="match status" value="1"/>
</dbReference>
<proteinExistence type="predicted"/>
<evidence type="ECO:0000256" key="1">
    <source>
        <dbReference type="SAM" id="SignalP"/>
    </source>
</evidence>
<feature type="domain" description="Carbohydrate-binding/sugar hydrolysis" evidence="2">
    <location>
        <begin position="77"/>
        <end position="213"/>
    </location>
</feature>
<organism evidence="3 4">
    <name type="scientific">Thiopseudomonas acetoxidans</name>
    <dbReference type="NCBI Taxonomy" id="3041622"/>
    <lineage>
        <taxon>Bacteria</taxon>
        <taxon>Pseudomonadati</taxon>
        <taxon>Pseudomonadota</taxon>
        <taxon>Gammaproteobacteria</taxon>
        <taxon>Pseudomonadales</taxon>
        <taxon>Pseudomonadaceae</taxon>
        <taxon>Thiopseudomonas</taxon>
    </lineage>
</organism>
<evidence type="ECO:0000259" key="2">
    <source>
        <dbReference type="SMART" id="SM00722"/>
    </source>
</evidence>
<feature type="signal peptide" evidence="1">
    <location>
        <begin position="1"/>
        <end position="24"/>
    </location>
</feature>
<dbReference type="InterPro" id="IPR006626">
    <property type="entry name" value="PbH1"/>
</dbReference>
<dbReference type="SUPFAM" id="SSF51126">
    <property type="entry name" value="Pectin lyase-like"/>
    <property type="match status" value="1"/>
</dbReference>
<keyword evidence="4" id="KW-1185">Reference proteome</keyword>
<reference evidence="3 4" key="1">
    <citation type="submission" date="2023-06" db="EMBL/GenBank/DDBJ databases">
        <title>Thiopseudomonas sp. CY1220 draft genome sequence.</title>
        <authorList>
            <person name="Zhao G."/>
            <person name="An M."/>
        </authorList>
    </citation>
    <scope>NUCLEOTIDE SEQUENCE [LARGE SCALE GENOMIC DNA]</scope>
    <source>
        <strain evidence="3 4">CY1220</strain>
    </source>
</reference>
<dbReference type="Gene3D" id="2.160.20.10">
    <property type="entry name" value="Single-stranded right-handed beta-helix, Pectin lyase-like"/>
    <property type="match status" value="2"/>
</dbReference>
<dbReference type="InterPro" id="IPR022441">
    <property type="entry name" value="Para_beta_helix_rpt-2"/>
</dbReference>